<gene>
    <name evidence="1" type="ORF">RCL2_002137200</name>
</gene>
<evidence type="ECO:0000313" key="1">
    <source>
        <dbReference type="EMBL" id="GES94652.1"/>
    </source>
</evidence>
<name>A0A8H3LX51_9GLOM</name>
<comment type="caution">
    <text evidence="1">The sequence shown here is derived from an EMBL/GenBank/DDBJ whole genome shotgun (WGS) entry which is preliminary data.</text>
</comment>
<dbReference type="Proteomes" id="UP000615446">
    <property type="component" value="Unassembled WGS sequence"/>
</dbReference>
<accession>A0A8H3LX51</accession>
<evidence type="ECO:0000313" key="2">
    <source>
        <dbReference type="Proteomes" id="UP000615446"/>
    </source>
</evidence>
<dbReference type="AlphaFoldDB" id="A0A8H3LX51"/>
<dbReference type="EMBL" id="BLAL01000237">
    <property type="protein sequence ID" value="GES94652.1"/>
    <property type="molecule type" value="Genomic_DNA"/>
</dbReference>
<reference evidence="1" key="1">
    <citation type="submission" date="2019-10" db="EMBL/GenBank/DDBJ databases">
        <title>Conservation and host-specific expression of non-tandemly repeated heterogenous ribosome RNA gene in arbuscular mycorrhizal fungi.</title>
        <authorList>
            <person name="Maeda T."/>
            <person name="Kobayashi Y."/>
            <person name="Nakagawa T."/>
            <person name="Ezawa T."/>
            <person name="Yamaguchi K."/>
            <person name="Bino T."/>
            <person name="Nishimoto Y."/>
            <person name="Shigenobu S."/>
            <person name="Kawaguchi M."/>
        </authorList>
    </citation>
    <scope>NUCLEOTIDE SEQUENCE</scope>
    <source>
        <strain evidence="1">HR1</strain>
    </source>
</reference>
<sequence>MDTILSYQPNVDIVDLSLKFDTLGFFTYIQHQDKFNFIDVLKGFVSFDLCTFISHYLLHSNLVSLIIQVYDNIHEDCSLLWQDCYSGFTITEEALGFTYHFKRLYHYK</sequence>
<organism evidence="1 2">
    <name type="scientific">Rhizophagus clarus</name>
    <dbReference type="NCBI Taxonomy" id="94130"/>
    <lineage>
        <taxon>Eukaryota</taxon>
        <taxon>Fungi</taxon>
        <taxon>Fungi incertae sedis</taxon>
        <taxon>Mucoromycota</taxon>
        <taxon>Glomeromycotina</taxon>
        <taxon>Glomeromycetes</taxon>
        <taxon>Glomerales</taxon>
        <taxon>Glomeraceae</taxon>
        <taxon>Rhizophagus</taxon>
    </lineage>
</organism>
<proteinExistence type="predicted"/>
<protein>
    <submittedName>
        <fullName evidence="1">Uncharacterized protein</fullName>
    </submittedName>
</protein>